<organism evidence="1 2">
    <name type="scientific">Cymbomonas tetramitiformis</name>
    <dbReference type="NCBI Taxonomy" id="36881"/>
    <lineage>
        <taxon>Eukaryota</taxon>
        <taxon>Viridiplantae</taxon>
        <taxon>Chlorophyta</taxon>
        <taxon>Pyramimonadophyceae</taxon>
        <taxon>Pyramimonadales</taxon>
        <taxon>Pyramimonadaceae</taxon>
        <taxon>Cymbomonas</taxon>
    </lineage>
</organism>
<reference evidence="1 2" key="1">
    <citation type="journal article" date="2015" name="Genome Biol. Evol.">
        <title>Comparative Genomics of a Bacterivorous Green Alga Reveals Evolutionary Causalities and Consequences of Phago-Mixotrophic Mode of Nutrition.</title>
        <authorList>
            <person name="Burns J.A."/>
            <person name="Paasch A."/>
            <person name="Narechania A."/>
            <person name="Kim E."/>
        </authorList>
    </citation>
    <scope>NUCLEOTIDE SEQUENCE [LARGE SCALE GENOMIC DNA]</scope>
    <source>
        <strain evidence="1 2">PLY_AMNH</strain>
    </source>
</reference>
<proteinExistence type="predicted"/>
<protein>
    <submittedName>
        <fullName evidence="1">Uncharacterized protein</fullName>
    </submittedName>
</protein>
<gene>
    <name evidence="1" type="ORF">CYMTET_20068</name>
</gene>
<keyword evidence="2" id="KW-1185">Reference proteome</keyword>
<dbReference type="Proteomes" id="UP001190700">
    <property type="component" value="Unassembled WGS sequence"/>
</dbReference>
<comment type="caution">
    <text evidence="1">The sequence shown here is derived from an EMBL/GenBank/DDBJ whole genome shotgun (WGS) entry which is preliminary data.</text>
</comment>
<dbReference type="AlphaFoldDB" id="A0AAE0G4T8"/>
<name>A0AAE0G4T8_9CHLO</name>
<evidence type="ECO:0000313" key="2">
    <source>
        <dbReference type="Proteomes" id="UP001190700"/>
    </source>
</evidence>
<evidence type="ECO:0000313" key="1">
    <source>
        <dbReference type="EMBL" id="KAK3271597.1"/>
    </source>
</evidence>
<accession>A0AAE0G4T8</accession>
<dbReference type="EMBL" id="LGRX02009567">
    <property type="protein sequence ID" value="KAK3271597.1"/>
    <property type="molecule type" value="Genomic_DNA"/>
</dbReference>
<sequence>MFSDDDEDHPRVSPPTVVGELTYLNGLWRAETPDLWHDAADTLAKMEATPTTLGLHGMESRGLARAYTETPGKVIWPDSSTPPPYLWRAGTVVGAGAETMVVECEVEAGGGREDEERKEDNGRIFGLAAEFSG</sequence>